<keyword evidence="4" id="KW-0545">Nucleotide biosynthesis</keyword>
<evidence type="ECO:0000256" key="1">
    <source>
        <dbReference type="ARBA" id="ARBA00001947"/>
    </source>
</evidence>
<evidence type="ECO:0000256" key="14">
    <source>
        <dbReference type="SAM" id="Coils"/>
    </source>
</evidence>
<evidence type="ECO:0000256" key="8">
    <source>
        <dbReference type="ARBA" id="ARBA00038938"/>
    </source>
</evidence>
<dbReference type="Pfam" id="PF00383">
    <property type="entry name" value="dCMP_cyt_deam_1"/>
    <property type="match status" value="1"/>
</dbReference>
<feature type="binding site" evidence="13">
    <location>
        <position position="114"/>
    </location>
    <ligand>
        <name>Zn(2+)</name>
        <dbReference type="ChEBI" id="CHEBI:29105"/>
        <note>catalytic</note>
    </ligand>
</feature>
<evidence type="ECO:0000256" key="6">
    <source>
        <dbReference type="ARBA" id="ARBA00022833"/>
    </source>
</evidence>
<dbReference type="CDD" id="cd01286">
    <property type="entry name" value="deoxycytidylate_deaminase"/>
    <property type="match status" value="1"/>
</dbReference>
<dbReference type="EMBL" id="CADEBC010000499">
    <property type="protein sequence ID" value="CAB3238718.1"/>
    <property type="molecule type" value="Genomic_DNA"/>
</dbReference>
<dbReference type="PANTHER" id="PTHR11086:SF18">
    <property type="entry name" value="DEOXYCYTIDYLATE DEAMINASE"/>
    <property type="match status" value="1"/>
</dbReference>
<keyword evidence="18" id="KW-1185">Reference proteome</keyword>
<evidence type="ECO:0000259" key="15">
    <source>
        <dbReference type="PROSITE" id="PS51747"/>
    </source>
</evidence>
<keyword evidence="5" id="KW-0378">Hydrolase</keyword>
<comment type="function">
    <text evidence="7">Supplies the nucleotide substrate for thymidylate synthetase.</text>
</comment>
<evidence type="ECO:0000256" key="13">
    <source>
        <dbReference type="PIRSR" id="PIRSR006019-2"/>
    </source>
</evidence>
<dbReference type="InterPro" id="IPR016192">
    <property type="entry name" value="APOBEC/CMP_deaminase_Zn-bd"/>
</dbReference>
<evidence type="ECO:0000313" key="17">
    <source>
        <dbReference type="EMBL" id="CAB3238718.1"/>
    </source>
</evidence>
<feature type="binding site" evidence="13">
    <location>
        <position position="89"/>
    </location>
    <ligand>
        <name>Zn(2+)</name>
        <dbReference type="ChEBI" id="CHEBI:29105"/>
        <note>catalytic</note>
    </ligand>
</feature>
<evidence type="ECO:0000313" key="19">
    <source>
        <dbReference type="Proteomes" id="UP000494256"/>
    </source>
</evidence>
<dbReference type="SUPFAM" id="SSF53927">
    <property type="entry name" value="Cytidine deaminase-like"/>
    <property type="match status" value="1"/>
</dbReference>
<dbReference type="PIRSF" id="PIRSF006019">
    <property type="entry name" value="dCMP_deaminase"/>
    <property type="match status" value="1"/>
</dbReference>
<dbReference type="GO" id="GO:0006220">
    <property type="term" value="P:pyrimidine nucleotide metabolic process"/>
    <property type="evidence" value="ECO:0007669"/>
    <property type="project" value="InterPro"/>
</dbReference>
<evidence type="ECO:0000313" key="18">
    <source>
        <dbReference type="Proteomes" id="UP000494106"/>
    </source>
</evidence>
<evidence type="ECO:0000256" key="12">
    <source>
        <dbReference type="PIRSR" id="PIRSR006019-1"/>
    </source>
</evidence>
<dbReference type="FunFam" id="3.40.140.10:FF:000021">
    <property type="entry name" value="Deoxycytidylate deaminase"/>
    <property type="match status" value="1"/>
</dbReference>
<dbReference type="GO" id="GO:0004132">
    <property type="term" value="F:dCMP deaminase activity"/>
    <property type="evidence" value="ECO:0007669"/>
    <property type="project" value="UniProtKB-EC"/>
</dbReference>
<dbReference type="GO" id="GO:0009165">
    <property type="term" value="P:nucleotide biosynthetic process"/>
    <property type="evidence" value="ECO:0007669"/>
    <property type="project" value="UniProtKB-KW"/>
</dbReference>
<proteinExistence type="inferred from homology"/>
<dbReference type="InterPro" id="IPR035105">
    <property type="entry name" value="Deoxycytidylate_deaminase_dom"/>
</dbReference>
<evidence type="ECO:0000313" key="16">
    <source>
        <dbReference type="EMBL" id="CAB3225221.1"/>
    </source>
</evidence>
<evidence type="ECO:0000256" key="11">
    <source>
        <dbReference type="ARBA" id="ARBA00071625"/>
    </source>
</evidence>
<protein>
    <recommendedName>
        <fullName evidence="11">Probable deoxycytidylate deaminase</fullName>
        <ecNumber evidence="8">3.5.4.12</ecNumber>
    </recommendedName>
    <alternativeName>
        <fullName evidence="9">dCMP deaminase</fullName>
    </alternativeName>
</protein>
<dbReference type="PROSITE" id="PS51747">
    <property type="entry name" value="CYT_DCMP_DEAMINASES_2"/>
    <property type="match status" value="1"/>
</dbReference>
<dbReference type="Proteomes" id="UP000494256">
    <property type="component" value="Unassembled WGS sequence"/>
</dbReference>
<dbReference type="InterPro" id="IPR002125">
    <property type="entry name" value="CMP_dCMP_dom"/>
</dbReference>
<comment type="similarity">
    <text evidence="2">Belongs to the cytidine and deoxycytidylate deaminase family.</text>
</comment>
<dbReference type="InterPro" id="IPR016193">
    <property type="entry name" value="Cytidine_deaminase-like"/>
</dbReference>
<evidence type="ECO:0000256" key="2">
    <source>
        <dbReference type="ARBA" id="ARBA00006576"/>
    </source>
</evidence>
<dbReference type="InterPro" id="IPR016473">
    <property type="entry name" value="dCMP_deaminase"/>
</dbReference>
<keyword evidence="14" id="KW-0175">Coiled coil</keyword>
<organism evidence="17 18">
    <name type="scientific">Arctia plantaginis</name>
    <name type="common">Wood tiger moth</name>
    <name type="synonym">Phalaena plantaginis</name>
    <dbReference type="NCBI Taxonomy" id="874455"/>
    <lineage>
        <taxon>Eukaryota</taxon>
        <taxon>Metazoa</taxon>
        <taxon>Ecdysozoa</taxon>
        <taxon>Arthropoda</taxon>
        <taxon>Hexapoda</taxon>
        <taxon>Insecta</taxon>
        <taxon>Pterygota</taxon>
        <taxon>Neoptera</taxon>
        <taxon>Endopterygota</taxon>
        <taxon>Lepidoptera</taxon>
        <taxon>Glossata</taxon>
        <taxon>Ditrysia</taxon>
        <taxon>Noctuoidea</taxon>
        <taxon>Erebidae</taxon>
        <taxon>Arctiinae</taxon>
        <taxon>Arctia</taxon>
    </lineage>
</organism>
<evidence type="ECO:0000256" key="3">
    <source>
        <dbReference type="ARBA" id="ARBA00022723"/>
    </source>
</evidence>
<reference evidence="18 19" key="1">
    <citation type="submission" date="2020-04" db="EMBL/GenBank/DDBJ databases">
        <authorList>
            <person name="Wallbank WR R."/>
            <person name="Pardo Diaz C."/>
            <person name="Kozak K."/>
            <person name="Martin S."/>
            <person name="Jiggins C."/>
            <person name="Moest M."/>
            <person name="Warren A I."/>
            <person name="Byers J.R.P. K."/>
            <person name="Montejo-Kovacevich G."/>
            <person name="Yen C E."/>
        </authorList>
    </citation>
    <scope>NUCLEOTIDE SEQUENCE [LARGE SCALE GENOMIC DNA]</scope>
</reference>
<dbReference type="Gene3D" id="3.40.140.10">
    <property type="entry name" value="Cytidine Deaminase, domain 2"/>
    <property type="match status" value="1"/>
</dbReference>
<dbReference type="InterPro" id="IPR015517">
    <property type="entry name" value="dCMP_deaminase-rel"/>
</dbReference>
<evidence type="ECO:0000256" key="7">
    <source>
        <dbReference type="ARBA" id="ARBA00037036"/>
    </source>
</evidence>
<evidence type="ECO:0000256" key="5">
    <source>
        <dbReference type="ARBA" id="ARBA00022801"/>
    </source>
</evidence>
<name>A0A8S0ZZK5_ARCPL</name>
<sequence length="179" mass="20208">MSLTEATANMSLQDDNTQTKRVDYISWQDYFMAVAVLAAKRSKDPKRQVGACIVNDEKRIVGIGYNGMPNGCSDDEFPWGSKKHHFVCHAEMNAIVNSNSVVKNCTIYVSLFPCNECAKIVIQSGIKKVIYLSDKKAYKDEYKASRKMLNAAKVELEQYKTNQNKIEIDFTIEGDMMSP</sequence>
<keyword evidence="6 13" id="KW-0862">Zinc</keyword>
<evidence type="ECO:0000256" key="10">
    <source>
        <dbReference type="ARBA" id="ARBA00052978"/>
    </source>
</evidence>
<keyword evidence="3 13" id="KW-0479">Metal-binding</keyword>
<comment type="cofactor">
    <cofactor evidence="1 13">
        <name>Zn(2+)</name>
        <dbReference type="ChEBI" id="CHEBI:29105"/>
    </cofactor>
</comment>
<dbReference type="AlphaFoldDB" id="A0A8S0ZZK5"/>
<accession>A0A8S0ZZK5</accession>
<feature type="domain" description="CMP/dCMP-type deaminase" evidence="15">
    <location>
        <begin position="26"/>
        <end position="156"/>
    </location>
</feature>
<comment type="catalytic activity">
    <reaction evidence="10">
        <text>dCMP + H2O + H(+) = dUMP + NH4(+)</text>
        <dbReference type="Rhea" id="RHEA:22924"/>
        <dbReference type="ChEBI" id="CHEBI:15377"/>
        <dbReference type="ChEBI" id="CHEBI:15378"/>
        <dbReference type="ChEBI" id="CHEBI:28938"/>
        <dbReference type="ChEBI" id="CHEBI:57566"/>
        <dbReference type="ChEBI" id="CHEBI:246422"/>
        <dbReference type="EC" id="3.5.4.12"/>
    </reaction>
</comment>
<feature type="binding site" evidence="13">
    <location>
        <position position="117"/>
    </location>
    <ligand>
        <name>Zn(2+)</name>
        <dbReference type="ChEBI" id="CHEBI:29105"/>
        <note>catalytic</note>
    </ligand>
</feature>
<evidence type="ECO:0000256" key="4">
    <source>
        <dbReference type="ARBA" id="ARBA00022727"/>
    </source>
</evidence>
<dbReference type="OrthoDB" id="6710946at2759"/>
<dbReference type="GO" id="GO:0008270">
    <property type="term" value="F:zinc ion binding"/>
    <property type="evidence" value="ECO:0007669"/>
    <property type="project" value="InterPro"/>
</dbReference>
<dbReference type="GO" id="GO:0005737">
    <property type="term" value="C:cytoplasm"/>
    <property type="evidence" value="ECO:0007669"/>
    <property type="project" value="TreeGrafter"/>
</dbReference>
<gene>
    <name evidence="16" type="ORF">APLA_LOCUS2126</name>
    <name evidence="17" type="ORF">APLA_LOCUS7519</name>
</gene>
<comment type="caution">
    <text evidence="17">The sequence shown here is derived from an EMBL/GenBank/DDBJ whole genome shotgun (WGS) entry which is preliminary data.</text>
</comment>
<dbReference type="Proteomes" id="UP000494106">
    <property type="component" value="Unassembled WGS sequence"/>
</dbReference>
<feature type="coiled-coil region" evidence="14">
    <location>
        <begin position="135"/>
        <end position="169"/>
    </location>
</feature>
<feature type="active site" description="Proton donor" evidence="12">
    <location>
        <position position="91"/>
    </location>
</feature>
<evidence type="ECO:0000256" key="9">
    <source>
        <dbReference type="ARBA" id="ARBA00041763"/>
    </source>
</evidence>
<dbReference type="EC" id="3.5.4.12" evidence="8"/>
<dbReference type="PANTHER" id="PTHR11086">
    <property type="entry name" value="DEOXYCYTIDYLATE DEAMINASE-RELATED"/>
    <property type="match status" value="1"/>
</dbReference>
<dbReference type="PROSITE" id="PS00903">
    <property type="entry name" value="CYT_DCMP_DEAMINASES_1"/>
    <property type="match status" value="1"/>
</dbReference>
<dbReference type="EMBL" id="CADEBD010000226">
    <property type="protein sequence ID" value="CAB3225221.1"/>
    <property type="molecule type" value="Genomic_DNA"/>
</dbReference>